<evidence type="ECO:0000313" key="1">
    <source>
        <dbReference type="EMBL" id="RIA90363.1"/>
    </source>
</evidence>
<dbReference type="Proteomes" id="UP000265703">
    <property type="component" value="Unassembled WGS sequence"/>
</dbReference>
<sequence length="191" mass="22608">MSKFGIPSHLILTPEQKKQLCSLPVSKFTDIKWESQSNAVSFLKEHDLILENRPERKWKVRYSNKSKGIYLLQCCCGSDMSLKQKKDKAKIRKSRQMYKFVGCLAFARIKKNKDNYVNIYGYLSHLEDCQRQPNAYLIFCKFYIELLSSEGEFEKHVQKAPKFWNYLPIDLKNSFRKYAYNAKLLNELQLL</sequence>
<keyword evidence="2" id="KW-1185">Reference proteome</keyword>
<reference evidence="1 2" key="1">
    <citation type="submission" date="2018-06" db="EMBL/GenBank/DDBJ databases">
        <title>Comparative genomics reveals the genomic features of Rhizophagus irregularis, R. cerebriforme, R. diaphanum and Gigaspora rosea, and their symbiotic lifestyle signature.</title>
        <authorList>
            <person name="Morin E."/>
            <person name="San Clemente H."/>
            <person name="Chen E.C.H."/>
            <person name="De La Providencia I."/>
            <person name="Hainaut M."/>
            <person name="Kuo A."/>
            <person name="Kohler A."/>
            <person name="Murat C."/>
            <person name="Tang N."/>
            <person name="Roy S."/>
            <person name="Loubradou J."/>
            <person name="Henrissat B."/>
            <person name="Grigoriev I.V."/>
            <person name="Corradi N."/>
            <person name="Roux C."/>
            <person name="Martin F.M."/>
        </authorList>
    </citation>
    <scope>NUCLEOTIDE SEQUENCE [LARGE SCALE GENOMIC DNA]</scope>
    <source>
        <strain evidence="1 2">DAOM 227022</strain>
    </source>
</reference>
<evidence type="ECO:0000313" key="2">
    <source>
        <dbReference type="Proteomes" id="UP000265703"/>
    </source>
</evidence>
<proteinExistence type="predicted"/>
<protein>
    <submittedName>
        <fullName evidence="1">Uncharacterized protein</fullName>
    </submittedName>
</protein>
<accession>A0A397SWJ5</accession>
<dbReference type="OrthoDB" id="2309423at2759"/>
<dbReference type="AlphaFoldDB" id="A0A397SWJ5"/>
<organism evidence="1 2">
    <name type="scientific">Glomus cerebriforme</name>
    <dbReference type="NCBI Taxonomy" id="658196"/>
    <lineage>
        <taxon>Eukaryota</taxon>
        <taxon>Fungi</taxon>
        <taxon>Fungi incertae sedis</taxon>
        <taxon>Mucoromycota</taxon>
        <taxon>Glomeromycotina</taxon>
        <taxon>Glomeromycetes</taxon>
        <taxon>Glomerales</taxon>
        <taxon>Glomeraceae</taxon>
        <taxon>Glomus</taxon>
    </lineage>
</organism>
<comment type="caution">
    <text evidence="1">The sequence shown here is derived from an EMBL/GenBank/DDBJ whole genome shotgun (WGS) entry which is preliminary data.</text>
</comment>
<name>A0A397SWJ5_9GLOM</name>
<dbReference type="STRING" id="658196.A0A397SWJ5"/>
<gene>
    <name evidence="1" type="ORF">C1645_805785</name>
</gene>
<dbReference type="EMBL" id="QKYT01000184">
    <property type="protein sequence ID" value="RIA90363.1"/>
    <property type="molecule type" value="Genomic_DNA"/>
</dbReference>